<evidence type="ECO:0000313" key="1">
    <source>
        <dbReference type="EMBL" id="KAJ7357974.1"/>
    </source>
</evidence>
<name>A0AAD7AG57_9AGAR</name>
<comment type="caution">
    <text evidence="1">The sequence shown here is derived from an EMBL/GenBank/DDBJ whole genome shotgun (WGS) entry which is preliminary data.</text>
</comment>
<dbReference type="AlphaFoldDB" id="A0AAD7AG57"/>
<protein>
    <submittedName>
        <fullName evidence="1">Uncharacterized protein</fullName>
    </submittedName>
</protein>
<gene>
    <name evidence="1" type="ORF">DFH08DRAFT_801840</name>
</gene>
<sequence>MGLLMVENREQENLPWKQKNKGPAEQQRQWRHSVALLQVFVTGLVPEKGFNELSLPIFNRLFVQATNTSRVTPEIILPFFDLQARRIAGSAITSDFSKSQLCYFHLLAYENGRPLWEFDKPINPMAGMHGSAITAICISIRLRRQLNNSKLYSMEQVPPTEIKKSGQKKNFHYGRTDRLALGVVPLVCPADIPSTGPDGFTGHRARLADNSLWTS</sequence>
<organism evidence="1 2">
    <name type="scientific">Mycena albidolilacea</name>
    <dbReference type="NCBI Taxonomy" id="1033008"/>
    <lineage>
        <taxon>Eukaryota</taxon>
        <taxon>Fungi</taxon>
        <taxon>Dikarya</taxon>
        <taxon>Basidiomycota</taxon>
        <taxon>Agaricomycotina</taxon>
        <taxon>Agaricomycetes</taxon>
        <taxon>Agaricomycetidae</taxon>
        <taxon>Agaricales</taxon>
        <taxon>Marasmiineae</taxon>
        <taxon>Mycenaceae</taxon>
        <taxon>Mycena</taxon>
    </lineage>
</organism>
<proteinExistence type="predicted"/>
<accession>A0AAD7AG57</accession>
<keyword evidence="2" id="KW-1185">Reference proteome</keyword>
<dbReference type="EMBL" id="JARIHO010000007">
    <property type="protein sequence ID" value="KAJ7357974.1"/>
    <property type="molecule type" value="Genomic_DNA"/>
</dbReference>
<dbReference type="Proteomes" id="UP001218218">
    <property type="component" value="Unassembled WGS sequence"/>
</dbReference>
<reference evidence="1" key="1">
    <citation type="submission" date="2023-03" db="EMBL/GenBank/DDBJ databases">
        <title>Massive genome expansion in bonnet fungi (Mycena s.s.) driven by repeated elements and novel gene families across ecological guilds.</title>
        <authorList>
            <consortium name="Lawrence Berkeley National Laboratory"/>
            <person name="Harder C.B."/>
            <person name="Miyauchi S."/>
            <person name="Viragh M."/>
            <person name="Kuo A."/>
            <person name="Thoen E."/>
            <person name="Andreopoulos B."/>
            <person name="Lu D."/>
            <person name="Skrede I."/>
            <person name="Drula E."/>
            <person name="Henrissat B."/>
            <person name="Morin E."/>
            <person name="Kohler A."/>
            <person name="Barry K."/>
            <person name="LaButti K."/>
            <person name="Morin E."/>
            <person name="Salamov A."/>
            <person name="Lipzen A."/>
            <person name="Mereny Z."/>
            <person name="Hegedus B."/>
            <person name="Baldrian P."/>
            <person name="Stursova M."/>
            <person name="Weitz H."/>
            <person name="Taylor A."/>
            <person name="Grigoriev I.V."/>
            <person name="Nagy L.G."/>
            <person name="Martin F."/>
            <person name="Kauserud H."/>
        </authorList>
    </citation>
    <scope>NUCLEOTIDE SEQUENCE</scope>
    <source>
        <strain evidence="1">CBHHK002</strain>
    </source>
</reference>
<evidence type="ECO:0000313" key="2">
    <source>
        <dbReference type="Proteomes" id="UP001218218"/>
    </source>
</evidence>